<sequence length="242" mass="28341">LKEDERIMENFCKYPVEVKLNSEFYLIPAKSSFLMSDLKEIGSLVEACKHKEKFNCIVMDPPWENKSVRRGKKYDWLSLEDIKTIPLPDLAAPECLVVIWVTNKLKILNFVKEILFPFWSVEFITKWYWVKTTKFGKPIFPFENLHKKPYETMIIGKFSPKHKMDQASDSDIKELVICSVPCSIHSHKPPLEAVLKRYANLSKDAKCLELFARSLVPHWTSWGNEVLKLQNTSYFVKLAIYF</sequence>
<comment type="similarity">
    <text evidence="1">Belongs to the MT-A70-like family.</text>
</comment>
<evidence type="ECO:0008006" key="4">
    <source>
        <dbReference type="Google" id="ProtNLM"/>
    </source>
</evidence>
<name>H2Z3B7_CIOSA</name>
<dbReference type="InParanoid" id="H2Z3B7"/>
<dbReference type="PROSITE" id="PS51143">
    <property type="entry name" value="MT_A70"/>
    <property type="match status" value="1"/>
</dbReference>
<reference evidence="3" key="1">
    <citation type="submission" date="2003-08" db="EMBL/GenBank/DDBJ databases">
        <authorList>
            <person name="Birren B."/>
            <person name="Nusbaum C."/>
            <person name="Abebe A."/>
            <person name="Abouelleil A."/>
            <person name="Adekoya E."/>
            <person name="Ait-zahra M."/>
            <person name="Allen N."/>
            <person name="Allen T."/>
            <person name="An P."/>
            <person name="Anderson M."/>
            <person name="Anderson S."/>
            <person name="Arachchi H."/>
            <person name="Armbruster J."/>
            <person name="Bachantsang P."/>
            <person name="Baldwin J."/>
            <person name="Barry A."/>
            <person name="Bayul T."/>
            <person name="Blitshsteyn B."/>
            <person name="Bloom T."/>
            <person name="Blye J."/>
            <person name="Boguslavskiy L."/>
            <person name="Borowsky M."/>
            <person name="Boukhgalter B."/>
            <person name="Brunache A."/>
            <person name="Butler J."/>
            <person name="Calixte N."/>
            <person name="Calvo S."/>
            <person name="Camarata J."/>
            <person name="Campo K."/>
            <person name="Chang J."/>
            <person name="Cheshatsang Y."/>
            <person name="Citroen M."/>
            <person name="Collymore A."/>
            <person name="Considine T."/>
            <person name="Cook A."/>
            <person name="Cooke P."/>
            <person name="Corum B."/>
            <person name="Cuomo C."/>
            <person name="David R."/>
            <person name="Dawoe T."/>
            <person name="Degray S."/>
            <person name="Dodge S."/>
            <person name="Dooley K."/>
            <person name="Dorje P."/>
            <person name="Dorjee K."/>
            <person name="Dorris L."/>
            <person name="Duffey N."/>
            <person name="Dupes A."/>
            <person name="Elkins T."/>
            <person name="Engels R."/>
            <person name="Erickson J."/>
            <person name="Farina A."/>
            <person name="Faro S."/>
            <person name="Ferreira P."/>
            <person name="Fischer H."/>
            <person name="Fitzgerald M."/>
            <person name="Foley K."/>
            <person name="Gage D."/>
            <person name="Galagan J."/>
            <person name="Gearin G."/>
            <person name="Gnerre S."/>
            <person name="Gnirke A."/>
            <person name="Goyette A."/>
            <person name="Graham J."/>
            <person name="Grandbois E."/>
            <person name="Gyaltsen K."/>
            <person name="Hafez N."/>
            <person name="Hagopian D."/>
            <person name="Hagos B."/>
            <person name="Hall J."/>
            <person name="Hatcher B."/>
            <person name="Heller A."/>
            <person name="Higgins H."/>
            <person name="Honan T."/>
            <person name="Horn A."/>
            <person name="Houde N."/>
            <person name="Hughes L."/>
            <person name="Hulme W."/>
            <person name="Husby E."/>
            <person name="Iliev I."/>
            <person name="Jaffe D."/>
            <person name="Jones C."/>
            <person name="Kamal M."/>
            <person name="Kamat A."/>
            <person name="Kamvysselis M."/>
            <person name="Karlsson E."/>
            <person name="Kells C."/>
            <person name="Kieu A."/>
            <person name="Kisner P."/>
            <person name="Kodira C."/>
            <person name="Kulbokas E."/>
            <person name="Labutti K."/>
            <person name="Lama D."/>
            <person name="Landers T."/>
            <person name="Leger J."/>
            <person name="Levine S."/>
            <person name="Lewis D."/>
            <person name="Lewis T."/>
            <person name="Lindblad-toh K."/>
            <person name="Liu X."/>
            <person name="Lokyitsang T."/>
            <person name="Lokyitsang Y."/>
            <person name="Lucien O."/>
            <person name="Lui A."/>
            <person name="Ma L.J."/>
            <person name="Mabbitt R."/>
            <person name="Macdonald J."/>
            <person name="Maclean C."/>
            <person name="Major J."/>
            <person name="Manning J."/>
            <person name="Marabella R."/>
            <person name="Maru K."/>
            <person name="Matthews C."/>
            <person name="Mauceli E."/>
            <person name="Mccarthy M."/>
            <person name="Mcdonough S."/>
            <person name="Mcghee T."/>
            <person name="Meldrim J."/>
            <person name="Meneus L."/>
            <person name="Mesirov J."/>
            <person name="Mihalev A."/>
            <person name="Mihova T."/>
            <person name="Mikkelsen T."/>
            <person name="Mlenga V."/>
            <person name="Moru K."/>
            <person name="Mozes J."/>
            <person name="Mulrain L."/>
            <person name="Munson G."/>
            <person name="Naylor J."/>
            <person name="Newes C."/>
            <person name="Nguyen C."/>
            <person name="Nguyen N."/>
            <person name="Nguyen T."/>
            <person name="Nicol R."/>
            <person name="Nielsen C."/>
            <person name="Nizzari M."/>
            <person name="Norbu C."/>
            <person name="Norbu N."/>
            <person name="O'donnell P."/>
            <person name="Okoawo O."/>
            <person name="O'leary S."/>
            <person name="Omotosho B."/>
            <person name="O'neill K."/>
            <person name="Osman S."/>
            <person name="Parker S."/>
            <person name="Perrin D."/>
            <person name="Phunkhang P."/>
            <person name="Piqani B."/>
            <person name="Purcell S."/>
            <person name="Rachupka T."/>
            <person name="Ramasamy U."/>
            <person name="Rameau R."/>
            <person name="Ray V."/>
            <person name="Raymond C."/>
            <person name="Retta R."/>
            <person name="Richardson S."/>
            <person name="Rise C."/>
            <person name="Rodriguez J."/>
            <person name="Rogers J."/>
            <person name="Rogov P."/>
            <person name="Rutman M."/>
            <person name="Schupbach R."/>
            <person name="Seaman C."/>
            <person name="Settipalli S."/>
            <person name="Sharpe T."/>
            <person name="Sheridan J."/>
            <person name="Sherpa N."/>
            <person name="Shi J."/>
            <person name="Smirnov S."/>
            <person name="Smith C."/>
            <person name="Sougnez C."/>
            <person name="Spencer B."/>
            <person name="Stalker J."/>
            <person name="Stange-thomann N."/>
            <person name="Stavropoulos S."/>
            <person name="Stetson K."/>
            <person name="Stone C."/>
            <person name="Stone S."/>
            <person name="Stubbs M."/>
            <person name="Talamas J."/>
            <person name="Tchuinga P."/>
            <person name="Tenzing P."/>
            <person name="Tesfaye S."/>
            <person name="Theodore J."/>
            <person name="Thoulutsang Y."/>
            <person name="Topham K."/>
            <person name="Towey S."/>
            <person name="Tsamla T."/>
            <person name="Tsomo N."/>
            <person name="Vallee D."/>
            <person name="Vassiliev H."/>
            <person name="Venkataraman V."/>
            <person name="Vinson J."/>
            <person name="Vo A."/>
            <person name="Wade C."/>
            <person name="Wang S."/>
            <person name="Wangchuk T."/>
            <person name="Wangdi T."/>
            <person name="Whittaker C."/>
            <person name="Wilkinson J."/>
            <person name="Wu Y."/>
            <person name="Wyman D."/>
            <person name="Yadav S."/>
            <person name="Yang S."/>
            <person name="Yang X."/>
            <person name="Yeager S."/>
            <person name="Yee E."/>
            <person name="Young G."/>
            <person name="Zainoun J."/>
            <person name="Zembeck L."/>
            <person name="Zimmer A."/>
            <person name="Zody M."/>
            <person name="Lander E."/>
        </authorList>
    </citation>
    <scope>NUCLEOTIDE SEQUENCE [LARGE SCALE GENOMIC DNA]</scope>
</reference>
<dbReference type="STRING" id="51511.ENSCSAVP00000012079"/>
<dbReference type="SUPFAM" id="SSF53335">
    <property type="entry name" value="S-adenosyl-L-methionine-dependent methyltransferases"/>
    <property type="match status" value="1"/>
</dbReference>
<dbReference type="GeneTree" id="ENSGT00390000016237"/>
<keyword evidence="3" id="KW-1185">Reference proteome</keyword>
<dbReference type="AlphaFoldDB" id="H2Z3B7"/>
<dbReference type="Ensembl" id="ENSCSAVT00000012219.1">
    <property type="protein sequence ID" value="ENSCSAVP00000012079.1"/>
    <property type="gene ID" value="ENSCSAVG00000007106.1"/>
</dbReference>
<dbReference type="Proteomes" id="UP000007875">
    <property type="component" value="Unassembled WGS sequence"/>
</dbReference>
<dbReference type="PANTHER" id="PTHR12829">
    <property type="entry name" value="N6-ADENOSINE-METHYLTRANSFERASE"/>
    <property type="match status" value="1"/>
</dbReference>
<proteinExistence type="inferred from homology"/>
<dbReference type="eggNOG" id="KOG2356">
    <property type="taxonomic scope" value="Eukaryota"/>
</dbReference>
<dbReference type="HOGENOM" id="CLU_027091_3_2_1"/>
<protein>
    <recommendedName>
        <fullName evidence="4">Methyltransferase-like protein 4</fullName>
    </recommendedName>
</protein>
<organism evidence="2 3">
    <name type="scientific">Ciona savignyi</name>
    <name type="common">Pacific transparent sea squirt</name>
    <dbReference type="NCBI Taxonomy" id="51511"/>
    <lineage>
        <taxon>Eukaryota</taxon>
        <taxon>Metazoa</taxon>
        <taxon>Chordata</taxon>
        <taxon>Tunicata</taxon>
        <taxon>Ascidiacea</taxon>
        <taxon>Phlebobranchia</taxon>
        <taxon>Cionidae</taxon>
        <taxon>Ciona</taxon>
    </lineage>
</organism>
<evidence type="ECO:0000313" key="2">
    <source>
        <dbReference type="Ensembl" id="ENSCSAVP00000012079.1"/>
    </source>
</evidence>
<dbReference type="InterPro" id="IPR007757">
    <property type="entry name" value="MT-A70-like"/>
</dbReference>
<evidence type="ECO:0000256" key="1">
    <source>
        <dbReference type="PROSITE-ProRule" id="PRU00489"/>
    </source>
</evidence>
<dbReference type="OMA" id="NCIVMDP"/>
<dbReference type="GO" id="GO:0005634">
    <property type="term" value="C:nucleus"/>
    <property type="evidence" value="ECO:0007669"/>
    <property type="project" value="TreeGrafter"/>
</dbReference>
<accession>H2Z3B7</accession>
<dbReference type="InterPro" id="IPR029063">
    <property type="entry name" value="SAM-dependent_MTases_sf"/>
</dbReference>
<evidence type="ECO:0000313" key="3">
    <source>
        <dbReference type="Proteomes" id="UP000007875"/>
    </source>
</evidence>
<reference evidence="2" key="2">
    <citation type="submission" date="2025-08" db="UniProtKB">
        <authorList>
            <consortium name="Ensembl"/>
        </authorList>
    </citation>
    <scope>IDENTIFICATION</scope>
</reference>
<reference evidence="2" key="3">
    <citation type="submission" date="2025-09" db="UniProtKB">
        <authorList>
            <consortium name="Ensembl"/>
        </authorList>
    </citation>
    <scope>IDENTIFICATION</scope>
</reference>
<dbReference type="Pfam" id="PF05063">
    <property type="entry name" value="MT-A70"/>
    <property type="match status" value="1"/>
</dbReference>
<dbReference type="GO" id="GO:0008757">
    <property type="term" value="F:S-adenosylmethionine-dependent methyltransferase activity"/>
    <property type="evidence" value="ECO:0007669"/>
    <property type="project" value="UniProtKB-ARBA"/>
</dbReference>
<dbReference type="PANTHER" id="PTHR12829:SF4">
    <property type="entry name" value="N(6)-ADENINE-SPECIFIC METHYLTRANSFERASE METTL4"/>
    <property type="match status" value="1"/>
</dbReference>